<dbReference type="InterPro" id="IPR000056">
    <property type="entry name" value="Ribul_P_3_epim-like"/>
</dbReference>
<dbReference type="PROSITE" id="PS01086">
    <property type="entry name" value="RIBUL_P_3_EPIMER_2"/>
    <property type="match status" value="1"/>
</dbReference>
<comment type="cofactor">
    <cofactor evidence="2">
        <name>Mn(2+)</name>
        <dbReference type="ChEBI" id="CHEBI:29035"/>
    </cofactor>
</comment>
<dbReference type="CDD" id="cd00429">
    <property type="entry name" value="RPE"/>
    <property type="match status" value="1"/>
</dbReference>
<evidence type="ECO:0000256" key="9">
    <source>
        <dbReference type="ARBA" id="ARBA00023235"/>
    </source>
</evidence>
<feature type="binding site" evidence="10 14">
    <location>
        <begin position="200"/>
        <end position="201"/>
    </location>
    <ligand>
        <name>substrate</name>
    </ligand>
</feature>
<feature type="binding site" evidence="10 13">
    <location>
        <position position="178"/>
    </location>
    <ligand>
        <name>a divalent metal cation</name>
        <dbReference type="ChEBI" id="CHEBI:60240"/>
    </ligand>
</feature>
<evidence type="ECO:0000256" key="14">
    <source>
        <dbReference type="PIRSR" id="PIRSR001461-3"/>
    </source>
</evidence>
<evidence type="ECO:0000256" key="2">
    <source>
        <dbReference type="ARBA" id="ARBA00001936"/>
    </source>
</evidence>
<dbReference type="EMBL" id="DQVE01000029">
    <property type="protein sequence ID" value="HIP98285.1"/>
    <property type="molecule type" value="Genomic_DNA"/>
</dbReference>
<dbReference type="PROSITE" id="PS01085">
    <property type="entry name" value="RIBUL_P_3_EPIMER_1"/>
    <property type="match status" value="1"/>
</dbReference>
<evidence type="ECO:0000313" key="15">
    <source>
        <dbReference type="EMBL" id="HIP98285.1"/>
    </source>
</evidence>
<keyword evidence="8 10" id="KW-0479">Metal-binding</keyword>
<comment type="similarity">
    <text evidence="6 10 11">Belongs to the ribulose-phosphate 3-epimerase family.</text>
</comment>
<keyword evidence="9 10" id="KW-0413">Isomerase</keyword>
<evidence type="ECO:0000313" key="16">
    <source>
        <dbReference type="Proteomes" id="UP000606463"/>
    </source>
</evidence>
<feature type="binding site" evidence="10">
    <location>
        <begin position="178"/>
        <end position="180"/>
    </location>
    <ligand>
        <name>substrate</name>
    </ligand>
</feature>
<feature type="binding site" evidence="10 13">
    <location>
        <position position="36"/>
    </location>
    <ligand>
        <name>a divalent metal cation</name>
        <dbReference type="ChEBI" id="CHEBI:60240"/>
    </ligand>
</feature>
<evidence type="ECO:0000256" key="7">
    <source>
        <dbReference type="ARBA" id="ARBA00013188"/>
    </source>
</evidence>
<keyword evidence="13" id="KW-0464">Manganese</keyword>
<evidence type="ECO:0000256" key="12">
    <source>
        <dbReference type="PIRSR" id="PIRSR001461-1"/>
    </source>
</evidence>
<organism evidence="15 16">
    <name type="scientific">Aquifex aeolicus</name>
    <dbReference type="NCBI Taxonomy" id="63363"/>
    <lineage>
        <taxon>Bacteria</taxon>
        <taxon>Pseudomonadati</taxon>
        <taxon>Aquificota</taxon>
        <taxon>Aquificia</taxon>
        <taxon>Aquificales</taxon>
        <taxon>Aquificaceae</taxon>
        <taxon>Aquifex</taxon>
    </lineage>
</organism>
<comment type="catalytic activity">
    <reaction evidence="1 10 11">
        <text>D-ribulose 5-phosphate = D-xylulose 5-phosphate</text>
        <dbReference type="Rhea" id="RHEA:13677"/>
        <dbReference type="ChEBI" id="CHEBI:57737"/>
        <dbReference type="ChEBI" id="CHEBI:58121"/>
        <dbReference type="EC" id="5.1.3.1"/>
    </reaction>
</comment>
<feature type="binding site" evidence="10 14">
    <location>
        <position position="67"/>
    </location>
    <ligand>
        <name>substrate</name>
    </ligand>
</feature>
<feature type="binding site" evidence="10 13">
    <location>
        <position position="67"/>
    </location>
    <ligand>
        <name>a divalent metal cation</name>
        <dbReference type="ChEBI" id="CHEBI:60240"/>
    </ligand>
</feature>
<dbReference type="Proteomes" id="UP000606463">
    <property type="component" value="Unassembled WGS sequence"/>
</dbReference>
<dbReference type="FunFam" id="3.20.20.70:FF:000004">
    <property type="entry name" value="Ribulose-phosphate 3-epimerase"/>
    <property type="match status" value="1"/>
</dbReference>
<evidence type="ECO:0000256" key="8">
    <source>
        <dbReference type="ARBA" id="ARBA00022723"/>
    </source>
</evidence>
<dbReference type="NCBIfam" id="TIGR01163">
    <property type="entry name" value="rpe"/>
    <property type="match status" value="1"/>
</dbReference>
<dbReference type="InterPro" id="IPR013785">
    <property type="entry name" value="Aldolase_TIM"/>
</dbReference>
<comment type="pathway">
    <text evidence="10">Carbohydrate degradation.</text>
</comment>
<dbReference type="GO" id="GO:0005737">
    <property type="term" value="C:cytoplasm"/>
    <property type="evidence" value="ECO:0007669"/>
    <property type="project" value="UniProtKB-ARBA"/>
</dbReference>
<comment type="caution">
    <text evidence="15">The sequence shown here is derived from an EMBL/GenBank/DDBJ whole genome shotgun (WGS) entry which is preliminary data.</text>
</comment>
<comment type="cofactor">
    <cofactor evidence="4">
        <name>Zn(2+)</name>
        <dbReference type="ChEBI" id="CHEBI:29105"/>
    </cofactor>
</comment>
<evidence type="ECO:0000256" key="11">
    <source>
        <dbReference type="PIRNR" id="PIRNR001461"/>
    </source>
</evidence>
<dbReference type="GO" id="GO:0046872">
    <property type="term" value="F:metal ion binding"/>
    <property type="evidence" value="ECO:0007669"/>
    <property type="project" value="UniProtKB-UniRule"/>
</dbReference>
<dbReference type="HAMAP" id="MF_02227">
    <property type="entry name" value="RPE"/>
    <property type="match status" value="1"/>
</dbReference>
<dbReference type="SUPFAM" id="SSF51366">
    <property type="entry name" value="Ribulose-phoshate binding barrel"/>
    <property type="match status" value="1"/>
</dbReference>
<feature type="binding site" evidence="10 14">
    <location>
        <position position="9"/>
    </location>
    <ligand>
        <name>substrate</name>
    </ligand>
</feature>
<proteinExistence type="inferred from homology"/>
<dbReference type="Pfam" id="PF00834">
    <property type="entry name" value="Ribul_P_3_epim"/>
    <property type="match status" value="1"/>
</dbReference>
<evidence type="ECO:0000256" key="6">
    <source>
        <dbReference type="ARBA" id="ARBA00009541"/>
    </source>
</evidence>
<evidence type="ECO:0000256" key="5">
    <source>
        <dbReference type="ARBA" id="ARBA00001954"/>
    </source>
</evidence>
<accession>A0A9D0YQG1</accession>
<evidence type="ECO:0000256" key="10">
    <source>
        <dbReference type="HAMAP-Rule" id="MF_02227"/>
    </source>
</evidence>
<keyword evidence="13" id="KW-0862">Zinc</keyword>
<dbReference type="PIRSF" id="PIRSF001461">
    <property type="entry name" value="RPE"/>
    <property type="match status" value="1"/>
</dbReference>
<comment type="function">
    <text evidence="10">Catalyzes the reversible epimerization of D-ribulose 5-phosphate to D-xylulose 5-phosphate.</text>
</comment>
<sequence length="227" mass="25018">MVEKKLLPSILNADFWNLEELILATLKGGADGLHMDVMDGHFVPNLTFGASVVGAVAKRVNTFIDSHLMVEEPSRWVEEFVKNRSNAVSVHWEAEKHLHRTVSLIKSLGAKAGVVINPATPVEVLEEILPFSDFVLVMSVNPGFGGQKFISTSLRKIEKLKNLLVKLGLEEKVSIEVDGGIKLNNIEDVLKAGADWIVVGSAIFSSSDAKEVENNTKRFKEVLEKFL</sequence>
<feature type="binding site" evidence="10 14">
    <location>
        <begin position="143"/>
        <end position="146"/>
    </location>
    <ligand>
        <name>substrate</name>
    </ligand>
</feature>
<evidence type="ECO:0000256" key="3">
    <source>
        <dbReference type="ARBA" id="ARBA00001941"/>
    </source>
</evidence>
<protein>
    <recommendedName>
        <fullName evidence="7 10">Ribulose-phosphate 3-epimerase</fullName>
        <ecNumber evidence="7 10">5.1.3.1</ecNumber>
    </recommendedName>
</protein>
<dbReference type="Gene3D" id="3.20.20.70">
    <property type="entry name" value="Aldolase class I"/>
    <property type="match status" value="1"/>
</dbReference>
<gene>
    <name evidence="10 15" type="primary">rpe</name>
    <name evidence="15" type="ORF">EYH37_02810</name>
</gene>
<comment type="cofactor">
    <cofactor evidence="5">
        <name>Fe(2+)</name>
        <dbReference type="ChEBI" id="CHEBI:29033"/>
    </cofactor>
</comment>
<dbReference type="GO" id="GO:0006098">
    <property type="term" value="P:pentose-phosphate shunt"/>
    <property type="evidence" value="ECO:0007669"/>
    <property type="project" value="UniProtKB-UniRule"/>
</dbReference>
<dbReference type="InterPro" id="IPR026019">
    <property type="entry name" value="Ribul_P_3_epim"/>
</dbReference>
<feature type="binding site" evidence="10 13">
    <location>
        <position position="34"/>
    </location>
    <ligand>
        <name>a divalent metal cation</name>
        <dbReference type="ChEBI" id="CHEBI:60240"/>
    </ligand>
</feature>
<comment type="cofactor">
    <cofactor evidence="10 13">
        <name>a divalent metal cation</name>
        <dbReference type="ChEBI" id="CHEBI:60240"/>
    </cofactor>
    <text evidence="10 13">Binds 1 divalent metal cation per subunit.</text>
</comment>
<dbReference type="GO" id="GO:0019323">
    <property type="term" value="P:pentose catabolic process"/>
    <property type="evidence" value="ECO:0007669"/>
    <property type="project" value="UniProtKB-UniRule"/>
</dbReference>
<dbReference type="NCBIfam" id="NF004076">
    <property type="entry name" value="PRK05581.1-4"/>
    <property type="match status" value="1"/>
</dbReference>
<keyword evidence="10 11" id="KW-0119">Carbohydrate metabolism</keyword>
<comment type="cofactor">
    <cofactor evidence="3">
        <name>Co(2+)</name>
        <dbReference type="ChEBI" id="CHEBI:48828"/>
    </cofactor>
</comment>
<evidence type="ECO:0000256" key="4">
    <source>
        <dbReference type="ARBA" id="ARBA00001947"/>
    </source>
</evidence>
<feature type="active site" description="Proton acceptor" evidence="10 12">
    <location>
        <position position="36"/>
    </location>
</feature>
<evidence type="ECO:0000256" key="13">
    <source>
        <dbReference type="PIRSR" id="PIRSR001461-2"/>
    </source>
</evidence>
<feature type="binding site" evidence="14">
    <location>
        <position position="180"/>
    </location>
    <ligand>
        <name>substrate</name>
    </ligand>
</feature>
<evidence type="ECO:0000256" key="1">
    <source>
        <dbReference type="ARBA" id="ARBA00001782"/>
    </source>
</evidence>
<name>A0A9D0YQG1_AQUAO</name>
<dbReference type="GO" id="GO:0004750">
    <property type="term" value="F:D-ribulose-phosphate 3-epimerase activity"/>
    <property type="evidence" value="ECO:0007669"/>
    <property type="project" value="UniProtKB-UniRule"/>
</dbReference>
<dbReference type="InterPro" id="IPR011060">
    <property type="entry name" value="RibuloseP-bd_barrel"/>
</dbReference>
<dbReference type="AlphaFoldDB" id="A0A9D0YQG1"/>
<keyword evidence="13" id="KW-0170">Cobalt</keyword>
<dbReference type="PANTHER" id="PTHR11749">
    <property type="entry name" value="RIBULOSE-5-PHOSPHATE-3-EPIMERASE"/>
    <property type="match status" value="1"/>
</dbReference>
<feature type="active site" description="Proton donor" evidence="10 12">
    <location>
        <position position="178"/>
    </location>
</feature>
<reference evidence="15" key="1">
    <citation type="journal article" date="2020" name="ISME J.">
        <title>Gammaproteobacteria mediating utilization of methyl-, sulfur- and petroleum organic compounds in deep ocean hydrothermal plumes.</title>
        <authorList>
            <person name="Zhou Z."/>
            <person name="Liu Y."/>
            <person name="Pan J."/>
            <person name="Cron B.R."/>
            <person name="Toner B.M."/>
            <person name="Anantharaman K."/>
            <person name="Breier J.A."/>
            <person name="Dick G.J."/>
            <person name="Li M."/>
        </authorList>
    </citation>
    <scope>NUCLEOTIDE SEQUENCE</scope>
    <source>
        <strain evidence="15">SZUA-1501</strain>
    </source>
</reference>
<dbReference type="EC" id="5.1.3.1" evidence="7 10"/>